<keyword evidence="1" id="KW-0489">Methyltransferase</keyword>
<dbReference type="AlphaFoldDB" id="A0A0K8RJ09"/>
<dbReference type="GO" id="GO:0008168">
    <property type="term" value="F:methyltransferase activity"/>
    <property type="evidence" value="ECO:0007669"/>
    <property type="project" value="UniProtKB-KW"/>
</dbReference>
<keyword evidence="1" id="KW-0808">Transferase</keyword>
<proteinExistence type="evidence at transcript level"/>
<protein>
    <submittedName>
        <fullName evidence="1">Putative acid methyltransferase</fullName>
    </submittedName>
</protein>
<dbReference type="GO" id="GO:0032259">
    <property type="term" value="P:methylation"/>
    <property type="evidence" value="ECO:0007669"/>
    <property type="project" value="UniProtKB-KW"/>
</dbReference>
<name>A0A0K8RJ09_IXORI</name>
<accession>A0A0K8RJ09</accession>
<dbReference type="EMBL" id="GADI01002950">
    <property type="protein sequence ID" value="JAA70858.1"/>
    <property type="molecule type" value="mRNA"/>
</dbReference>
<sequence>MLQRTEFKLTTSHFSLFVSVKNENVYRKKDSCRVSGFLQALISLVDIPLSMFCFSSSETVSFVVTDGSSRSAWKSAVCFKSIPGCHTSMFDPTDVSLQNNHVKNEGMGMTGQRIYLRATF</sequence>
<reference evidence="1" key="1">
    <citation type="submission" date="2012-12" db="EMBL/GenBank/DDBJ databases">
        <title>Identification and characterization of a phenylalanine ammonia-lyase gene family in Isatis indigotica Fort.</title>
        <authorList>
            <person name="Liu Q."/>
            <person name="Chen J."/>
            <person name="Zhou X."/>
            <person name="Di P."/>
            <person name="Xiao Y."/>
            <person name="Xuan H."/>
            <person name="Zhang L."/>
            <person name="Chen W."/>
        </authorList>
    </citation>
    <scope>NUCLEOTIDE SEQUENCE</scope>
    <source>
        <tissue evidence="1">Salivary gland</tissue>
    </source>
</reference>
<organism evidence="1">
    <name type="scientific">Ixodes ricinus</name>
    <name type="common">Common tick</name>
    <name type="synonym">Acarus ricinus</name>
    <dbReference type="NCBI Taxonomy" id="34613"/>
    <lineage>
        <taxon>Eukaryota</taxon>
        <taxon>Metazoa</taxon>
        <taxon>Ecdysozoa</taxon>
        <taxon>Arthropoda</taxon>
        <taxon>Chelicerata</taxon>
        <taxon>Arachnida</taxon>
        <taxon>Acari</taxon>
        <taxon>Parasitiformes</taxon>
        <taxon>Ixodida</taxon>
        <taxon>Ixodoidea</taxon>
        <taxon>Ixodidae</taxon>
        <taxon>Ixodinae</taxon>
        <taxon>Ixodes</taxon>
    </lineage>
</organism>
<evidence type="ECO:0000313" key="1">
    <source>
        <dbReference type="EMBL" id="JAA70858.1"/>
    </source>
</evidence>